<dbReference type="InterPro" id="IPR003482">
    <property type="entry name" value="Whib"/>
</dbReference>
<protein>
    <recommendedName>
        <fullName evidence="11">Transcriptional regulator WhiB</fullName>
    </recommendedName>
</protein>
<dbReference type="EMBL" id="AGWL01000005">
    <property type="protein sequence ID" value="EKU95223.1"/>
    <property type="molecule type" value="Genomic_DNA"/>
</dbReference>
<keyword evidence="11" id="KW-0963">Cytoplasm</keyword>
<dbReference type="GO" id="GO:0046872">
    <property type="term" value="F:metal ion binding"/>
    <property type="evidence" value="ECO:0007669"/>
    <property type="project" value="UniProtKB-KW"/>
</dbReference>
<dbReference type="Proteomes" id="UP000009888">
    <property type="component" value="Unassembled WGS sequence"/>
</dbReference>
<dbReference type="GO" id="GO:0047134">
    <property type="term" value="F:protein-disulfide reductase [NAD(P)H] activity"/>
    <property type="evidence" value="ECO:0007669"/>
    <property type="project" value="TreeGrafter"/>
</dbReference>
<evidence type="ECO:0000256" key="6">
    <source>
        <dbReference type="ARBA" id="ARBA00023014"/>
    </source>
</evidence>
<dbReference type="GO" id="GO:0045892">
    <property type="term" value="P:negative regulation of DNA-templated transcription"/>
    <property type="evidence" value="ECO:0007669"/>
    <property type="project" value="TreeGrafter"/>
</dbReference>
<gene>
    <name evidence="11" type="primary">whiB</name>
    <name evidence="13" type="ORF">HMPREF9233_00984</name>
</gene>
<evidence type="ECO:0000256" key="9">
    <source>
        <dbReference type="ARBA" id="ARBA00023157"/>
    </source>
</evidence>
<comment type="cofactor">
    <cofactor evidence="11">
        <name>[4Fe-4S] cluster</name>
        <dbReference type="ChEBI" id="CHEBI:49883"/>
    </cofactor>
    <text evidence="11">Binds 1 [4Fe-4S] cluster per subunit. Following nitrosylation of the [4Fe-4S] cluster binds 1 [4Fe-8(NO)] cluster per subunit.</text>
</comment>
<keyword evidence="3 11" id="KW-0004">4Fe-4S</keyword>
<sequence>MTQVSQHSSWTAYASCATNDPDALFVRGAAQRQARQICFTCPVRLFCLADALDNNMDFGVWGGLTERERRAVLRKHPNEDNWYRHITQGTDSLAQSLREGPPSRRA</sequence>
<proteinExistence type="inferred from homology"/>
<evidence type="ECO:0000256" key="8">
    <source>
        <dbReference type="ARBA" id="ARBA00023125"/>
    </source>
</evidence>
<evidence type="ECO:0000256" key="4">
    <source>
        <dbReference type="ARBA" id="ARBA00022723"/>
    </source>
</evidence>
<evidence type="ECO:0000256" key="5">
    <source>
        <dbReference type="ARBA" id="ARBA00023004"/>
    </source>
</evidence>
<dbReference type="PANTHER" id="PTHR38839:SF7">
    <property type="entry name" value="TRANSCRIPTIONAL REGULATOR WHIB4"/>
    <property type="match status" value="1"/>
</dbReference>
<keyword evidence="6 11" id="KW-0411">Iron-sulfur</keyword>
<dbReference type="GO" id="GO:0005737">
    <property type="term" value="C:cytoplasm"/>
    <property type="evidence" value="ECO:0007669"/>
    <property type="project" value="UniProtKB-SubCell"/>
</dbReference>
<dbReference type="PANTHER" id="PTHR38839">
    <property type="entry name" value="TRANSCRIPTIONAL REGULATOR WHID-RELATED"/>
    <property type="match status" value="1"/>
</dbReference>
<dbReference type="HOGENOM" id="CLU_106245_2_4_11"/>
<dbReference type="GO" id="GO:0045454">
    <property type="term" value="P:cell redox homeostasis"/>
    <property type="evidence" value="ECO:0007669"/>
    <property type="project" value="TreeGrafter"/>
</dbReference>
<keyword evidence="7 11" id="KW-0805">Transcription regulation</keyword>
<organism evidence="13 14">
    <name type="scientific">Actinobaculum massiliense ACS-171-V-Col2</name>
    <dbReference type="NCBI Taxonomy" id="883066"/>
    <lineage>
        <taxon>Bacteria</taxon>
        <taxon>Bacillati</taxon>
        <taxon>Actinomycetota</taxon>
        <taxon>Actinomycetes</taxon>
        <taxon>Actinomycetales</taxon>
        <taxon>Actinomycetaceae</taxon>
        <taxon>Actinobaculum</taxon>
    </lineage>
</organism>
<dbReference type="GO" id="GO:0035731">
    <property type="term" value="F:dinitrosyl-iron complex binding"/>
    <property type="evidence" value="ECO:0007669"/>
    <property type="project" value="UniProtKB-UniRule"/>
</dbReference>
<dbReference type="GO" id="GO:0003677">
    <property type="term" value="F:DNA binding"/>
    <property type="evidence" value="ECO:0007669"/>
    <property type="project" value="UniProtKB-UniRule"/>
</dbReference>
<feature type="binding site" evidence="11">
    <location>
        <position position="41"/>
    </location>
    <ligand>
        <name>[4Fe-4S] cluster</name>
        <dbReference type="ChEBI" id="CHEBI:49883"/>
    </ligand>
</feature>
<keyword evidence="4 11" id="KW-0479">Metal-binding</keyword>
<keyword evidence="9 11" id="KW-1015">Disulfide bond</keyword>
<evidence type="ECO:0000256" key="7">
    <source>
        <dbReference type="ARBA" id="ARBA00023015"/>
    </source>
</evidence>
<evidence type="ECO:0000256" key="3">
    <source>
        <dbReference type="ARBA" id="ARBA00022485"/>
    </source>
</evidence>
<evidence type="ECO:0000256" key="11">
    <source>
        <dbReference type="HAMAP-Rule" id="MF_01479"/>
    </source>
</evidence>
<reference evidence="13 14" key="1">
    <citation type="submission" date="2012-09" db="EMBL/GenBank/DDBJ databases">
        <title>The Genome Sequence of Actinobaculum massiliae ACS-171-V-COL2.</title>
        <authorList>
            <consortium name="The Broad Institute Genome Sequencing Platform"/>
            <person name="Earl A."/>
            <person name="Ward D."/>
            <person name="Feldgarden M."/>
            <person name="Gevers D."/>
            <person name="Saerens B."/>
            <person name="Vaneechoutte M."/>
            <person name="Walker B."/>
            <person name="Young S.K."/>
            <person name="Zeng Q."/>
            <person name="Gargeya S."/>
            <person name="Fitzgerald M."/>
            <person name="Haas B."/>
            <person name="Abouelleil A."/>
            <person name="Alvarado L."/>
            <person name="Arachchi H.M."/>
            <person name="Berlin A."/>
            <person name="Chapman S.B."/>
            <person name="Goldberg J."/>
            <person name="Griggs A."/>
            <person name="Gujja S."/>
            <person name="Hansen M."/>
            <person name="Howarth C."/>
            <person name="Imamovic A."/>
            <person name="Larimer J."/>
            <person name="McCowen C."/>
            <person name="Montmayeur A."/>
            <person name="Murphy C."/>
            <person name="Neiman D."/>
            <person name="Pearson M."/>
            <person name="Priest M."/>
            <person name="Roberts A."/>
            <person name="Saif S."/>
            <person name="Shea T."/>
            <person name="Sisk P."/>
            <person name="Sykes S."/>
            <person name="Wortman J."/>
            <person name="Nusbaum C."/>
            <person name="Birren B."/>
        </authorList>
    </citation>
    <scope>NUCLEOTIDE SEQUENCE [LARGE SCALE GENOMIC DNA]</scope>
    <source>
        <strain evidence="14">ACS-171-V-Col2</strain>
    </source>
</reference>
<evidence type="ECO:0000259" key="12">
    <source>
        <dbReference type="PROSITE" id="PS51674"/>
    </source>
</evidence>
<feature type="binding site" evidence="11">
    <location>
        <position position="16"/>
    </location>
    <ligand>
        <name>[4Fe-4S] cluster</name>
        <dbReference type="ChEBI" id="CHEBI:49883"/>
    </ligand>
</feature>
<comment type="similarity">
    <text evidence="2 11">Belongs to the WhiB family.</text>
</comment>
<comment type="function">
    <text evidence="11">Acts as a transcriptional regulator. Probably redox-responsive. The apo- but not holo-form probably binds DNA.</text>
</comment>
<dbReference type="PATRIC" id="fig|883066.3.peg.1026"/>
<feature type="binding site" evidence="11">
    <location>
        <position position="47"/>
    </location>
    <ligand>
        <name>[4Fe-4S] cluster</name>
        <dbReference type="ChEBI" id="CHEBI:49883"/>
    </ligand>
</feature>
<dbReference type="PROSITE" id="PS51674">
    <property type="entry name" value="4FE4S_WBL"/>
    <property type="match status" value="1"/>
</dbReference>
<comment type="PTM">
    <text evidence="11">The Fe-S cluster can be nitrosylated by nitric oxide (NO).</text>
</comment>
<evidence type="ECO:0000256" key="2">
    <source>
        <dbReference type="ARBA" id="ARBA00006597"/>
    </source>
</evidence>
<dbReference type="GO" id="GO:0051539">
    <property type="term" value="F:4 iron, 4 sulfur cluster binding"/>
    <property type="evidence" value="ECO:0007669"/>
    <property type="project" value="UniProtKB-UniRule"/>
</dbReference>
<name>K9EEX2_9ACTO</name>
<keyword evidence="10 11" id="KW-0804">Transcription</keyword>
<comment type="subcellular location">
    <subcellularLocation>
        <location evidence="1 11">Cytoplasm</location>
    </subcellularLocation>
</comment>
<dbReference type="InterPro" id="IPR034768">
    <property type="entry name" value="4FE4S_WBL"/>
</dbReference>
<dbReference type="eggNOG" id="ENOG5032TCV">
    <property type="taxonomic scope" value="Bacteria"/>
</dbReference>
<feature type="domain" description="4Fe-4S Wbl-type" evidence="12">
    <location>
        <begin position="15"/>
        <end position="71"/>
    </location>
</feature>
<accession>K9EEX2</accession>
<dbReference type="Pfam" id="PF02467">
    <property type="entry name" value="Whib"/>
    <property type="match status" value="1"/>
</dbReference>
<keyword evidence="8 11" id="KW-0238">DNA-binding</keyword>
<dbReference type="AlphaFoldDB" id="K9EEX2"/>
<evidence type="ECO:0000313" key="14">
    <source>
        <dbReference type="Proteomes" id="UP000009888"/>
    </source>
</evidence>
<evidence type="ECO:0000313" key="13">
    <source>
        <dbReference type="EMBL" id="EKU95223.1"/>
    </source>
</evidence>
<comment type="PTM">
    <text evidence="11">Upon Fe-S cluster removal intramolecular disulfide bonds are formed.</text>
</comment>
<dbReference type="STRING" id="202789.GCA_001457435_01137"/>
<evidence type="ECO:0000256" key="1">
    <source>
        <dbReference type="ARBA" id="ARBA00004496"/>
    </source>
</evidence>
<dbReference type="HAMAP" id="MF_01479">
    <property type="entry name" value="WhiB"/>
    <property type="match status" value="1"/>
</dbReference>
<keyword evidence="14" id="KW-1185">Reference proteome</keyword>
<evidence type="ECO:0000256" key="10">
    <source>
        <dbReference type="ARBA" id="ARBA00023163"/>
    </source>
</evidence>
<feature type="binding site" evidence="11">
    <location>
        <position position="38"/>
    </location>
    <ligand>
        <name>[4Fe-4S] cluster</name>
        <dbReference type="ChEBI" id="CHEBI:49883"/>
    </ligand>
</feature>
<dbReference type="RefSeq" id="WP_007001190.1">
    <property type="nucleotide sequence ID" value="NZ_JH992955.1"/>
</dbReference>
<keyword evidence="5 11" id="KW-0408">Iron</keyword>
<comment type="caution">
    <text evidence="13">The sequence shown here is derived from an EMBL/GenBank/DDBJ whole genome shotgun (WGS) entry which is preliminary data.</text>
</comment>